<dbReference type="CDD" id="cd00180">
    <property type="entry name" value="PKc"/>
    <property type="match status" value="1"/>
</dbReference>
<sequence length="600" mass="66519">MAQIQNPNVKTLFHLVPANSLAEEALRHPDNQRFVSLSAARRPGLEVGFHVPPFSRGHVITRLGRNTDLILRESFSAVHLAFEIHPETLLVMLSVRTKHGSSVTVAPLVDAESEPQNITGDCAIIYGQVYHLTIASYLFKLVWREVPTANTAADCLKKLAHEGYQESLLRLENVRSRDISVPETLWPNSWYMTRLQSSKTAVVAEAKGGRTFIGEGAFGKVYRTVDQTSGNYFAVKVVDLRSQGGNIELARAALHREIKILERVSHHNIIECLGSRDFHTDNPLIFMPLRPGCLESLVKAKGASASLCEQVMAQMLRALDYLASQNLCHRDVKPPNILYEILDQDKYRFQLADFGVANHFHQAHTFCGTPIYQAPELYGALYGNYPQTPKMDVWSLFATIAHIYPMFDFPPRNVTRYEQVKRAVEAAAAGAPRFEPMARANPTHRASAAQMLVKFYGGEGLTTPRANIPDLAPAIPDPAPVAARAAPAPARPPLRLVEYPPHRRQPHPTDVQQPFVQALRQQRDGIAKRAPAAAPQARPASRRPQERERLEAQLLPPPRYTANEPQGKTGTEAVPRSLAALPPVGAEDVEGPRMPGMFPV</sequence>
<dbReference type="Proteomes" id="UP001304895">
    <property type="component" value="Unassembled WGS sequence"/>
</dbReference>
<evidence type="ECO:0000256" key="2">
    <source>
        <dbReference type="ARBA" id="ARBA00022679"/>
    </source>
</evidence>
<dbReference type="SUPFAM" id="SSF56112">
    <property type="entry name" value="Protein kinase-like (PK-like)"/>
    <property type="match status" value="1"/>
</dbReference>
<evidence type="ECO:0000256" key="8">
    <source>
        <dbReference type="PROSITE-ProRule" id="PRU10141"/>
    </source>
</evidence>
<feature type="region of interest" description="Disordered" evidence="9">
    <location>
        <begin position="524"/>
        <end position="600"/>
    </location>
</feature>
<comment type="catalytic activity">
    <reaction evidence="7">
        <text>L-seryl-[protein] + ATP = O-phospho-L-seryl-[protein] + ADP + H(+)</text>
        <dbReference type="Rhea" id="RHEA:17989"/>
        <dbReference type="Rhea" id="RHEA-COMP:9863"/>
        <dbReference type="Rhea" id="RHEA-COMP:11604"/>
        <dbReference type="ChEBI" id="CHEBI:15378"/>
        <dbReference type="ChEBI" id="CHEBI:29999"/>
        <dbReference type="ChEBI" id="CHEBI:30616"/>
        <dbReference type="ChEBI" id="CHEBI:83421"/>
        <dbReference type="ChEBI" id="CHEBI:456216"/>
        <dbReference type="EC" id="2.7.11.24"/>
    </reaction>
    <physiologicalReaction direction="left-to-right" evidence="7">
        <dbReference type="Rhea" id="RHEA:17990"/>
    </physiologicalReaction>
</comment>
<evidence type="ECO:0000256" key="4">
    <source>
        <dbReference type="ARBA" id="ARBA00022777"/>
    </source>
</evidence>
<proteinExistence type="predicted"/>
<dbReference type="PROSITE" id="PS50011">
    <property type="entry name" value="PROTEIN_KINASE_DOM"/>
    <property type="match status" value="1"/>
</dbReference>
<evidence type="ECO:0000256" key="1">
    <source>
        <dbReference type="ARBA" id="ARBA00012411"/>
    </source>
</evidence>
<dbReference type="PROSITE" id="PS00107">
    <property type="entry name" value="PROTEIN_KINASE_ATP"/>
    <property type="match status" value="1"/>
</dbReference>
<reference evidence="11" key="2">
    <citation type="submission" date="2023-05" db="EMBL/GenBank/DDBJ databases">
        <authorList>
            <consortium name="Lawrence Berkeley National Laboratory"/>
            <person name="Steindorff A."/>
            <person name="Hensen N."/>
            <person name="Bonometti L."/>
            <person name="Westerberg I."/>
            <person name="Brannstrom I.O."/>
            <person name="Guillou S."/>
            <person name="Cros-Aarteil S."/>
            <person name="Calhoun S."/>
            <person name="Haridas S."/>
            <person name="Kuo A."/>
            <person name="Mondo S."/>
            <person name="Pangilinan J."/>
            <person name="Riley R."/>
            <person name="Labutti K."/>
            <person name="Andreopoulos B."/>
            <person name="Lipzen A."/>
            <person name="Chen C."/>
            <person name="Yanf M."/>
            <person name="Daum C."/>
            <person name="Ng V."/>
            <person name="Clum A."/>
            <person name="Ohm R."/>
            <person name="Martin F."/>
            <person name="Silar P."/>
            <person name="Natvig D."/>
            <person name="Lalanne C."/>
            <person name="Gautier V."/>
            <person name="Ament-Velasquez S.L."/>
            <person name="Kruys A."/>
            <person name="Hutchinson M.I."/>
            <person name="Powell A.J."/>
            <person name="Barry K."/>
            <person name="Miller A.N."/>
            <person name="Grigoriev I.V."/>
            <person name="Debuchy R."/>
            <person name="Gladieux P."/>
            <person name="Thoren M.H."/>
            <person name="Johannesson H."/>
        </authorList>
    </citation>
    <scope>NUCLEOTIDE SEQUENCE</scope>
    <source>
        <strain evidence="11">CBS 123565</strain>
    </source>
</reference>
<evidence type="ECO:0000313" key="12">
    <source>
        <dbReference type="Proteomes" id="UP001304895"/>
    </source>
</evidence>
<evidence type="ECO:0000256" key="7">
    <source>
        <dbReference type="ARBA" id="ARBA00048130"/>
    </source>
</evidence>
<dbReference type="EMBL" id="MU853419">
    <property type="protein sequence ID" value="KAK4132125.1"/>
    <property type="molecule type" value="Genomic_DNA"/>
</dbReference>
<comment type="catalytic activity">
    <reaction evidence="6">
        <text>L-threonyl-[protein] + ATP = O-phospho-L-threonyl-[protein] + ADP + H(+)</text>
        <dbReference type="Rhea" id="RHEA:46608"/>
        <dbReference type="Rhea" id="RHEA-COMP:11060"/>
        <dbReference type="Rhea" id="RHEA-COMP:11605"/>
        <dbReference type="ChEBI" id="CHEBI:15378"/>
        <dbReference type="ChEBI" id="CHEBI:30013"/>
        <dbReference type="ChEBI" id="CHEBI:30616"/>
        <dbReference type="ChEBI" id="CHEBI:61977"/>
        <dbReference type="ChEBI" id="CHEBI:456216"/>
        <dbReference type="EC" id="2.7.11.24"/>
    </reaction>
    <physiologicalReaction direction="left-to-right" evidence="6">
        <dbReference type="Rhea" id="RHEA:46609"/>
    </physiologicalReaction>
</comment>
<dbReference type="InterPro" id="IPR008271">
    <property type="entry name" value="Ser/Thr_kinase_AS"/>
</dbReference>
<dbReference type="InterPro" id="IPR050538">
    <property type="entry name" value="MAP_kinase_kinase_kinase"/>
</dbReference>
<dbReference type="GO" id="GO:0004707">
    <property type="term" value="F:MAP kinase activity"/>
    <property type="evidence" value="ECO:0007669"/>
    <property type="project" value="UniProtKB-EC"/>
</dbReference>
<dbReference type="AlphaFoldDB" id="A0AAN6ZAR5"/>
<dbReference type="EC" id="2.7.11.24" evidence="1"/>
<keyword evidence="2" id="KW-0808">Transferase</keyword>
<reference evidence="11" key="1">
    <citation type="journal article" date="2023" name="Mol. Phylogenet. Evol.">
        <title>Genome-scale phylogeny and comparative genomics of the fungal order Sordariales.</title>
        <authorList>
            <person name="Hensen N."/>
            <person name="Bonometti L."/>
            <person name="Westerberg I."/>
            <person name="Brannstrom I.O."/>
            <person name="Guillou S."/>
            <person name="Cros-Aarteil S."/>
            <person name="Calhoun S."/>
            <person name="Haridas S."/>
            <person name="Kuo A."/>
            <person name="Mondo S."/>
            <person name="Pangilinan J."/>
            <person name="Riley R."/>
            <person name="LaButti K."/>
            <person name="Andreopoulos B."/>
            <person name="Lipzen A."/>
            <person name="Chen C."/>
            <person name="Yan M."/>
            <person name="Daum C."/>
            <person name="Ng V."/>
            <person name="Clum A."/>
            <person name="Steindorff A."/>
            <person name="Ohm R.A."/>
            <person name="Martin F."/>
            <person name="Silar P."/>
            <person name="Natvig D.O."/>
            <person name="Lalanne C."/>
            <person name="Gautier V."/>
            <person name="Ament-Velasquez S.L."/>
            <person name="Kruys A."/>
            <person name="Hutchinson M.I."/>
            <person name="Powell A.J."/>
            <person name="Barry K."/>
            <person name="Miller A.N."/>
            <person name="Grigoriev I.V."/>
            <person name="Debuchy R."/>
            <person name="Gladieux P."/>
            <person name="Hiltunen Thoren M."/>
            <person name="Johannesson H."/>
        </authorList>
    </citation>
    <scope>NUCLEOTIDE SEQUENCE</scope>
    <source>
        <strain evidence="11">CBS 123565</strain>
    </source>
</reference>
<dbReference type="GO" id="GO:0005524">
    <property type="term" value="F:ATP binding"/>
    <property type="evidence" value="ECO:0007669"/>
    <property type="project" value="UniProtKB-UniRule"/>
</dbReference>
<protein>
    <recommendedName>
        <fullName evidence="1">mitogen-activated protein kinase</fullName>
        <ecNumber evidence="1">2.7.11.24</ecNumber>
    </recommendedName>
</protein>
<keyword evidence="12" id="KW-1185">Reference proteome</keyword>
<evidence type="ECO:0000256" key="6">
    <source>
        <dbReference type="ARBA" id="ARBA00047919"/>
    </source>
</evidence>
<evidence type="ECO:0000256" key="5">
    <source>
        <dbReference type="ARBA" id="ARBA00022840"/>
    </source>
</evidence>
<evidence type="ECO:0000256" key="9">
    <source>
        <dbReference type="SAM" id="MobiDB-lite"/>
    </source>
</evidence>
<dbReference type="Pfam" id="PF00069">
    <property type="entry name" value="Pkinase"/>
    <property type="match status" value="1"/>
</dbReference>
<feature type="binding site" evidence="8">
    <location>
        <position position="236"/>
    </location>
    <ligand>
        <name>ATP</name>
        <dbReference type="ChEBI" id="CHEBI:30616"/>
    </ligand>
</feature>
<dbReference type="InterPro" id="IPR000719">
    <property type="entry name" value="Prot_kinase_dom"/>
</dbReference>
<evidence type="ECO:0000313" key="11">
    <source>
        <dbReference type="EMBL" id="KAK4132125.1"/>
    </source>
</evidence>
<gene>
    <name evidence="11" type="ORF">BT67DRAFT_463838</name>
</gene>
<organism evidence="11 12">
    <name type="scientific">Trichocladium antarcticum</name>
    <dbReference type="NCBI Taxonomy" id="1450529"/>
    <lineage>
        <taxon>Eukaryota</taxon>
        <taxon>Fungi</taxon>
        <taxon>Dikarya</taxon>
        <taxon>Ascomycota</taxon>
        <taxon>Pezizomycotina</taxon>
        <taxon>Sordariomycetes</taxon>
        <taxon>Sordariomycetidae</taxon>
        <taxon>Sordariales</taxon>
        <taxon>Chaetomiaceae</taxon>
        <taxon>Trichocladium</taxon>
    </lineage>
</organism>
<dbReference type="PANTHER" id="PTHR48016">
    <property type="entry name" value="MAP KINASE KINASE KINASE SSK2-RELATED-RELATED"/>
    <property type="match status" value="1"/>
</dbReference>
<accession>A0AAN6ZAR5</accession>
<keyword evidence="4 11" id="KW-0418">Kinase</keyword>
<feature type="compositionally biased region" description="Low complexity" evidence="9">
    <location>
        <begin position="529"/>
        <end position="539"/>
    </location>
</feature>
<keyword evidence="5 8" id="KW-0067">ATP-binding</keyword>
<dbReference type="Gene3D" id="1.10.510.10">
    <property type="entry name" value="Transferase(Phosphotransferase) domain 1"/>
    <property type="match status" value="1"/>
</dbReference>
<feature type="domain" description="Protein kinase" evidence="10">
    <location>
        <begin position="207"/>
        <end position="456"/>
    </location>
</feature>
<dbReference type="PROSITE" id="PS00108">
    <property type="entry name" value="PROTEIN_KINASE_ST"/>
    <property type="match status" value="1"/>
</dbReference>
<evidence type="ECO:0000256" key="3">
    <source>
        <dbReference type="ARBA" id="ARBA00022741"/>
    </source>
</evidence>
<dbReference type="SMART" id="SM00220">
    <property type="entry name" value="S_TKc"/>
    <property type="match status" value="1"/>
</dbReference>
<dbReference type="InterPro" id="IPR011009">
    <property type="entry name" value="Kinase-like_dom_sf"/>
</dbReference>
<evidence type="ECO:0000259" key="10">
    <source>
        <dbReference type="PROSITE" id="PS50011"/>
    </source>
</evidence>
<comment type="caution">
    <text evidence="11">The sequence shown here is derived from an EMBL/GenBank/DDBJ whole genome shotgun (WGS) entry which is preliminary data.</text>
</comment>
<dbReference type="PANTHER" id="PTHR48016:SF56">
    <property type="entry name" value="MAPKK KINASE"/>
    <property type="match status" value="1"/>
</dbReference>
<name>A0AAN6ZAR5_9PEZI</name>
<keyword evidence="3 8" id="KW-0547">Nucleotide-binding</keyword>
<dbReference type="InterPro" id="IPR017441">
    <property type="entry name" value="Protein_kinase_ATP_BS"/>
</dbReference>